<dbReference type="PANTHER" id="PTHR10039">
    <property type="entry name" value="AMELOGENIN"/>
    <property type="match status" value="1"/>
</dbReference>
<dbReference type="Pfam" id="PF24883">
    <property type="entry name" value="NPHP3_N"/>
    <property type="match status" value="1"/>
</dbReference>
<evidence type="ECO:0000256" key="2">
    <source>
        <dbReference type="SAM" id="MobiDB-lite"/>
    </source>
</evidence>
<sequence>MIHHDRITNVGTNAVHVDLCSLSSSTSSSLDFRRLSLSALSQFTIVRTSKSMAPKKKDGEPRFGDKVRGMFRGDRRTPSPAPGSFDDTPSPHNLSSPSSTMHLPSISVDPAMLRPIAGPSPNRPPAHFLQSLFSTMRPGSADISQPAVIEPREIDGGTVTNTEVDDSQDSGRSAPLSSKIRSTLDAIVLLARRAKPLVEGTVAALPFSAVLVIADVYEAIEKMKGTATETHSKLISRLEVLRGALEKTENAESRRRIVEFVQDLDSVGIRLKAALGTATWRKVFQTPELQSLLEDLDSQMCDKTELFQIDILLANERDTTAVLESLTNIRLKKWLLAPAATYNIDNKRYDAPTRNACSPGTRKAVLAQIQAWAVDALAPPIFWLSGMAGTGKSTIAYSTCGDFDINDSRDPAIVGAFLGASFFCSRQTPDLRNTGNIIPTISYQLARRCSSFAASLRSCDDDVVRQTANMQIRELLINPWKRSVHSRDARLPSALVVIDALDELDSDDGEAFLSCLVTAAMDATQDALAGLKILITSRPHPKIAKVVSNLSRKTILRLEDINKQDTNADIRTFLDKEFRTVKTLSLSDHELTQLVNRADGLFIYAVTLCRHIMPPRAIEMLTAVDVHKALEQLINVENGIAGGEGLAVDALYGQVVGNMLEQSSLAHRENDARKILHAIVIAAQPISLDELSALVPSVNAAFALKVIDSLYAVIYVSNGHIHTYHKSFPDFMLNKTRSNSTFCCANSPLHLTFYQSCMSIMTRLLRFNICDLPSSYLFDSEVEALPESVKTNIRGVVGLEYACRFWGHHLSQTRSAGESCPAHALEIARLSADAEMLEDVHGTVRMFLKKNVLYWIEVLNLLEARSECLNAVEKLMSWCQDNNAPQETLDAVALVARLTTSYLHSPASQSTPHLYISALGKELGETGSTPQGWQTLFTRLPTIGFQGDGAALSVIKTNSAVESVAFSQDGKRVLYVSPTLTANHSTVGLTISTVDPPSHWKVDSSGWVLHSYALEGIPFSHMHRLVWLPPSICDVLGGSPRSC</sequence>
<gene>
    <name evidence="4" type="ORF">BDV98DRAFT_574989</name>
</gene>
<feature type="compositionally biased region" description="Basic and acidic residues" evidence="2">
    <location>
        <begin position="55"/>
        <end position="77"/>
    </location>
</feature>
<dbReference type="Proteomes" id="UP000305067">
    <property type="component" value="Unassembled WGS sequence"/>
</dbReference>
<evidence type="ECO:0000259" key="3">
    <source>
        <dbReference type="Pfam" id="PF24883"/>
    </source>
</evidence>
<proteinExistence type="predicted"/>
<dbReference type="OrthoDB" id="3269932at2759"/>
<dbReference type="Gene3D" id="3.40.50.300">
    <property type="entry name" value="P-loop containing nucleotide triphosphate hydrolases"/>
    <property type="match status" value="1"/>
</dbReference>
<feature type="region of interest" description="Disordered" evidence="2">
    <location>
        <begin position="155"/>
        <end position="176"/>
    </location>
</feature>
<dbReference type="STRING" id="1884261.A0A5C3Q500"/>
<dbReference type="PANTHER" id="PTHR10039:SF17">
    <property type="entry name" value="FUNGAL STAND N-TERMINAL GOODBYE DOMAIN-CONTAINING PROTEIN-RELATED"/>
    <property type="match status" value="1"/>
</dbReference>
<dbReference type="EMBL" id="ML178850">
    <property type="protein sequence ID" value="TFK97155.1"/>
    <property type="molecule type" value="Genomic_DNA"/>
</dbReference>
<keyword evidence="5" id="KW-1185">Reference proteome</keyword>
<feature type="compositionally biased region" description="Polar residues" evidence="2">
    <location>
        <begin position="90"/>
        <end position="102"/>
    </location>
</feature>
<evidence type="ECO:0000313" key="5">
    <source>
        <dbReference type="Proteomes" id="UP000305067"/>
    </source>
</evidence>
<reference evidence="4 5" key="1">
    <citation type="journal article" date="2019" name="Nat. Ecol. Evol.">
        <title>Megaphylogeny resolves global patterns of mushroom evolution.</title>
        <authorList>
            <person name="Varga T."/>
            <person name="Krizsan K."/>
            <person name="Foldi C."/>
            <person name="Dima B."/>
            <person name="Sanchez-Garcia M."/>
            <person name="Sanchez-Ramirez S."/>
            <person name="Szollosi G.J."/>
            <person name="Szarkandi J.G."/>
            <person name="Papp V."/>
            <person name="Albert L."/>
            <person name="Andreopoulos W."/>
            <person name="Angelini C."/>
            <person name="Antonin V."/>
            <person name="Barry K.W."/>
            <person name="Bougher N.L."/>
            <person name="Buchanan P."/>
            <person name="Buyck B."/>
            <person name="Bense V."/>
            <person name="Catcheside P."/>
            <person name="Chovatia M."/>
            <person name="Cooper J."/>
            <person name="Damon W."/>
            <person name="Desjardin D."/>
            <person name="Finy P."/>
            <person name="Geml J."/>
            <person name="Haridas S."/>
            <person name="Hughes K."/>
            <person name="Justo A."/>
            <person name="Karasinski D."/>
            <person name="Kautmanova I."/>
            <person name="Kiss B."/>
            <person name="Kocsube S."/>
            <person name="Kotiranta H."/>
            <person name="LaButti K.M."/>
            <person name="Lechner B.E."/>
            <person name="Liimatainen K."/>
            <person name="Lipzen A."/>
            <person name="Lukacs Z."/>
            <person name="Mihaltcheva S."/>
            <person name="Morgado L.N."/>
            <person name="Niskanen T."/>
            <person name="Noordeloos M.E."/>
            <person name="Ohm R.A."/>
            <person name="Ortiz-Santana B."/>
            <person name="Ovrebo C."/>
            <person name="Racz N."/>
            <person name="Riley R."/>
            <person name="Savchenko A."/>
            <person name="Shiryaev A."/>
            <person name="Soop K."/>
            <person name="Spirin V."/>
            <person name="Szebenyi C."/>
            <person name="Tomsovsky M."/>
            <person name="Tulloss R.E."/>
            <person name="Uehling J."/>
            <person name="Grigoriev I.V."/>
            <person name="Vagvolgyi C."/>
            <person name="Papp T."/>
            <person name="Martin F.M."/>
            <person name="Miettinen O."/>
            <person name="Hibbett D.S."/>
            <person name="Nagy L.G."/>
        </authorList>
    </citation>
    <scope>NUCLEOTIDE SEQUENCE [LARGE SCALE GENOMIC DNA]</scope>
    <source>
        <strain evidence="4 5">CBS 309.79</strain>
    </source>
</reference>
<accession>A0A5C3Q500</accession>
<name>A0A5C3Q500_9AGAR</name>
<dbReference type="SUPFAM" id="SSF52540">
    <property type="entry name" value="P-loop containing nucleoside triphosphate hydrolases"/>
    <property type="match status" value="1"/>
</dbReference>
<keyword evidence="1" id="KW-0677">Repeat</keyword>
<feature type="domain" description="Nephrocystin 3-like N-terminal" evidence="3">
    <location>
        <begin position="368"/>
        <end position="538"/>
    </location>
</feature>
<dbReference type="InterPro" id="IPR027417">
    <property type="entry name" value="P-loop_NTPase"/>
</dbReference>
<dbReference type="InterPro" id="IPR056884">
    <property type="entry name" value="NPHP3-like_N"/>
</dbReference>
<organism evidence="4 5">
    <name type="scientific">Pterulicium gracile</name>
    <dbReference type="NCBI Taxonomy" id="1884261"/>
    <lineage>
        <taxon>Eukaryota</taxon>
        <taxon>Fungi</taxon>
        <taxon>Dikarya</taxon>
        <taxon>Basidiomycota</taxon>
        <taxon>Agaricomycotina</taxon>
        <taxon>Agaricomycetes</taxon>
        <taxon>Agaricomycetidae</taxon>
        <taxon>Agaricales</taxon>
        <taxon>Pleurotineae</taxon>
        <taxon>Pterulaceae</taxon>
        <taxon>Pterulicium</taxon>
    </lineage>
</organism>
<dbReference type="AlphaFoldDB" id="A0A5C3Q500"/>
<evidence type="ECO:0000313" key="4">
    <source>
        <dbReference type="EMBL" id="TFK97155.1"/>
    </source>
</evidence>
<feature type="region of interest" description="Disordered" evidence="2">
    <location>
        <begin position="50"/>
        <end position="102"/>
    </location>
</feature>
<evidence type="ECO:0000256" key="1">
    <source>
        <dbReference type="ARBA" id="ARBA00022737"/>
    </source>
</evidence>
<protein>
    <recommendedName>
        <fullName evidence="3">Nephrocystin 3-like N-terminal domain-containing protein</fullName>
    </recommendedName>
</protein>